<sequence length="488" mass="52214">MASDVVVVGSGPNGLAAAVMLARAGLRVEICEGAEQLGGGLRSKALFDSEVGHDICSAVHPMAAASRFFREFDLPARGVEMCQPEIAYGHPLDGGRAGLAYRSLDRTCEALGADGPRYRKLMRPLVMHSQGLVDALFSDQRSVPADPWALLSLPARILTQGTPIARHLFHTEEAAAMLAGVAGHAVGRLPSLPAAGIILLLGHLAHSTGWPLPRGGSQRIANALADDFLAHHGILHTGRPVTDLRELAAFRAVVLDIGPRNLLDIAGPLLPDRYRRGLEKYRYGPAAAKVDFLVSEPIPWANPELRKAGTVHVCGDQAAVYASENATTKGKRAEAPYVLLSEPMVADPTRGLPGKRPVWAYCHVPNGDPVDPTELIRRQIERFAPGFTDTVLASRSTNALQQNEYNPNYVGGDIAAGAIDLRQLAGRPVLKWNPYRTPLGGVYLCSAATPPGPGVHGMSGYFAAKSVLRNEFGIRELPSLAPDEERVE</sequence>
<dbReference type="OrthoDB" id="833207at2"/>
<evidence type="ECO:0000313" key="2">
    <source>
        <dbReference type="Proteomes" id="UP000318578"/>
    </source>
</evidence>
<name>A0A557ZP34_9PSEU</name>
<dbReference type="Pfam" id="PF12831">
    <property type="entry name" value="FAD_oxidored"/>
    <property type="match status" value="1"/>
</dbReference>
<dbReference type="PANTHER" id="PTHR10668">
    <property type="entry name" value="PHYTOENE DEHYDROGENASE"/>
    <property type="match status" value="1"/>
</dbReference>
<organism evidence="1 2">
    <name type="scientific">Amycolatopsis acidiphila</name>
    <dbReference type="NCBI Taxonomy" id="715473"/>
    <lineage>
        <taxon>Bacteria</taxon>
        <taxon>Bacillati</taxon>
        <taxon>Actinomycetota</taxon>
        <taxon>Actinomycetes</taxon>
        <taxon>Pseudonocardiales</taxon>
        <taxon>Pseudonocardiaceae</taxon>
        <taxon>Amycolatopsis</taxon>
    </lineage>
</organism>
<gene>
    <name evidence="1" type="ORF">FNH06_38675</name>
</gene>
<dbReference type="EMBL" id="VJZA01000154">
    <property type="protein sequence ID" value="TVT13785.1"/>
    <property type="molecule type" value="Genomic_DNA"/>
</dbReference>
<accession>A0A557ZP34</accession>
<keyword evidence="2" id="KW-1185">Reference proteome</keyword>
<dbReference type="AlphaFoldDB" id="A0A557ZP34"/>
<dbReference type="SUPFAM" id="SSF51905">
    <property type="entry name" value="FAD/NAD(P)-binding domain"/>
    <property type="match status" value="1"/>
</dbReference>
<dbReference type="InterPro" id="IPR036188">
    <property type="entry name" value="FAD/NAD-bd_sf"/>
</dbReference>
<evidence type="ECO:0000313" key="1">
    <source>
        <dbReference type="EMBL" id="TVT13785.1"/>
    </source>
</evidence>
<reference evidence="1 2" key="1">
    <citation type="submission" date="2019-07" db="EMBL/GenBank/DDBJ databases">
        <title>New species of Amycolatopsis and Streptomyces.</title>
        <authorList>
            <person name="Duangmal K."/>
            <person name="Teo W.F.A."/>
            <person name="Lipun K."/>
        </authorList>
    </citation>
    <scope>NUCLEOTIDE SEQUENCE [LARGE SCALE GENOMIC DNA]</scope>
    <source>
        <strain evidence="1 2">JCM 30562</strain>
    </source>
</reference>
<protein>
    <submittedName>
        <fullName evidence="1">NAD(P)/FAD-dependent oxidoreductase</fullName>
    </submittedName>
</protein>
<comment type="caution">
    <text evidence="1">The sequence shown here is derived from an EMBL/GenBank/DDBJ whole genome shotgun (WGS) entry which is preliminary data.</text>
</comment>
<dbReference type="PRINTS" id="PR00420">
    <property type="entry name" value="RNGMNOXGNASE"/>
</dbReference>
<proteinExistence type="predicted"/>
<dbReference type="RefSeq" id="WP_144646063.1">
    <property type="nucleotide sequence ID" value="NZ_BNAX01000031.1"/>
</dbReference>
<dbReference type="Gene3D" id="3.50.50.60">
    <property type="entry name" value="FAD/NAD(P)-binding domain"/>
    <property type="match status" value="1"/>
</dbReference>
<dbReference type="Proteomes" id="UP000318578">
    <property type="component" value="Unassembled WGS sequence"/>
</dbReference>
<dbReference type="PANTHER" id="PTHR10668:SF105">
    <property type="entry name" value="DEHYDROGENASE-RELATED"/>
    <property type="match status" value="1"/>
</dbReference>